<organism evidence="2">
    <name type="scientific">Pyrodinium bahamense</name>
    <dbReference type="NCBI Taxonomy" id="73915"/>
    <lineage>
        <taxon>Eukaryota</taxon>
        <taxon>Sar</taxon>
        <taxon>Alveolata</taxon>
        <taxon>Dinophyceae</taxon>
        <taxon>Gonyaulacales</taxon>
        <taxon>Pyrocystaceae</taxon>
        <taxon>Pyrodinium</taxon>
    </lineage>
</organism>
<dbReference type="EMBL" id="HBEG01052687">
    <property type="protein sequence ID" value="CAD8388364.1"/>
    <property type="molecule type" value="Transcribed_RNA"/>
</dbReference>
<proteinExistence type="predicted"/>
<dbReference type="AlphaFoldDB" id="A0A7S0FYZ2"/>
<feature type="region of interest" description="Disordered" evidence="1">
    <location>
        <begin position="365"/>
        <end position="415"/>
    </location>
</feature>
<dbReference type="Gene3D" id="3.30.559.10">
    <property type="entry name" value="Chloramphenicol acetyltransferase-like domain"/>
    <property type="match status" value="1"/>
</dbReference>
<name>A0A7S0FYZ2_9DINO</name>
<dbReference type="SUPFAM" id="SSF52777">
    <property type="entry name" value="CoA-dependent acyltransferases"/>
    <property type="match status" value="2"/>
</dbReference>
<protein>
    <recommendedName>
        <fullName evidence="3">Condensation domain-containing protein</fullName>
    </recommendedName>
</protein>
<dbReference type="PROSITE" id="PS51257">
    <property type="entry name" value="PROKAR_LIPOPROTEIN"/>
    <property type="match status" value="1"/>
</dbReference>
<dbReference type="InterPro" id="IPR023213">
    <property type="entry name" value="CAT-like_dom_sf"/>
</dbReference>
<sequence>MGLWRRCSCPGLPPWLAAAACRVARWGFRNAWPRAATGPVPTAAQLPLEVLPLQQSADLAKEALRQARRFAPPFRAALVAFGADGQLNGALLQLQVTHMFSDGFSIVPLLADLGHLIAQAEGVLLPPLAPVPNVLAALEKRLIRTINGDESMRDIITPEPLVRGPTRDKVTIFATLPEFEVTALKRHARTLGISINAVMLAAISVGLAYLEERDSVPVVLVVPQRDGPAESDLVGLFADFRLLRVSCGGLSAMGVALQLHHLIRDRLWLAPGPFTQFSHPWVNFQWTDFEAHHGLRQINDLGTWSGHLSNPISIVVEQQDELSWRLCANFDAKKYSPEARERFFKGLVGTMENLVSDPVALAWPPAPAAEGSEPQAPPATAATGSEHERPPVTAAARGEQQGPPATAAAGNEQQG</sequence>
<evidence type="ECO:0000313" key="2">
    <source>
        <dbReference type="EMBL" id="CAD8388364.1"/>
    </source>
</evidence>
<gene>
    <name evidence="2" type="ORF">PBAH0796_LOCUS32052</name>
</gene>
<reference evidence="2" key="1">
    <citation type="submission" date="2021-01" db="EMBL/GenBank/DDBJ databases">
        <authorList>
            <person name="Corre E."/>
            <person name="Pelletier E."/>
            <person name="Niang G."/>
            <person name="Scheremetjew M."/>
            <person name="Finn R."/>
            <person name="Kale V."/>
            <person name="Holt S."/>
            <person name="Cochrane G."/>
            <person name="Meng A."/>
            <person name="Brown T."/>
            <person name="Cohen L."/>
        </authorList>
    </citation>
    <scope>NUCLEOTIDE SEQUENCE</scope>
    <source>
        <strain evidence="2">Pbaha01</strain>
    </source>
</reference>
<evidence type="ECO:0008006" key="3">
    <source>
        <dbReference type="Google" id="ProtNLM"/>
    </source>
</evidence>
<dbReference type="Gene3D" id="3.30.559.30">
    <property type="entry name" value="Nonribosomal peptide synthetase, condensation domain"/>
    <property type="match status" value="1"/>
</dbReference>
<accession>A0A7S0FYZ2</accession>
<evidence type="ECO:0000256" key="1">
    <source>
        <dbReference type="SAM" id="MobiDB-lite"/>
    </source>
</evidence>